<reference evidence="2 3" key="1">
    <citation type="journal article" name="Sci. Rep.">
        <title>Genome-scale phylogenetic analyses confirm Olpidium as the closest living zoosporic fungus to the non-flagellated, terrestrial fungi.</title>
        <authorList>
            <person name="Chang Y."/>
            <person name="Rochon D."/>
            <person name="Sekimoto S."/>
            <person name="Wang Y."/>
            <person name="Chovatia M."/>
            <person name="Sandor L."/>
            <person name="Salamov A."/>
            <person name="Grigoriev I.V."/>
            <person name="Stajich J.E."/>
            <person name="Spatafora J.W."/>
        </authorList>
    </citation>
    <scope>NUCLEOTIDE SEQUENCE [LARGE SCALE GENOMIC DNA]</scope>
    <source>
        <strain evidence="2">S191</strain>
    </source>
</reference>
<organism evidence="2 3">
    <name type="scientific">Olpidium bornovanus</name>
    <dbReference type="NCBI Taxonomy" id="278681"/>
    <lineage>
        <taxon>Eukaryota</taxon>
        <taxon>Fungi</taxon>
        <taxon>Fungi incertae sedis</taxon>
        <taxon>Olpidiomycota</taxon>
        <taxon>Olpidiomycotina</taxon>
        <taxon>Olpidiomycetes</taxon>
        <taxon>Olpidiales</taxon>
        <taxon>Olpidiaceae</taxon>
        <taxon>Olpidium</taxon>
    </lineage>
</organism>
<feature type="compositionally biased region" description="Acidic residues" evidence="1">
    <location>
        <begin position="106"/>
        <end position="132"/>
    </location>
</feature>
<accession>A0A8H7ZX22</accession>
<sequence length="284" mass="30104">MHQLPIQQLFLVEEGRTVVATARSARMAVSAAQRWSASVRIEDALLPLGAALSISRLLWEGAADERKRKDVSFVTQAIDDIIAVYLAKVSVVNFRDESDVLAGGDAEADAEGDAAEAGADETNEEGEEDEGAIEFANGEGERTEGVADYTDEGRSGEDPAVEHAKGDREGTEAAPDETGEKSDDGTAVEDPKWERDELELAEKTGKRDGDERAEDEGTCVPPADGLTGKPKLSDAVQLLMALKSAGSITAVDLGRLVKIFADHELYTEGLCALASDAAAQPAFV</sequence>
<dbReference type="AlphaFoldDB" id="A0A8H7ZX22"/>
<keyword evidence="3" id="KW-1185">Reference proteome</keyword>
<protein>
    <submittedName>
        <fullName evidence="2">Uncharacterized protein</fullName>
    </submittedName>
</protein>
<evidence type="ECO:0000256" key="1">
    <source>
        <dbReference type="SAM" id="MobiDB-lite"/>
    </source>
</evidence>
<proteinExistence type="predicted"/>
<feature type="compositionally biased region" description="Basic and acidic residues" evidence="1">
    <location>
        <begin position="178"/>
        <end position="210"/>
    </location>
</feature>
<feature type="compositionally biased region" description="Basic and acidic residues" evidence="1">
    <location>
        <begin position="139"/>
        <end position="171"/>
    </location>
</feature>
<dbReference type="Proteomes" id="UP000673691">
    <property type="component" value="Unassembled WGS sequence"/>
</dbReference>
<gene>
    <name evidence="2" type="ORF">BJ554DRAFT_7104</name>
</gene>
<comment type="caution">
    <text evidence="2">The sequence shown here is derived from an EMBL/GenBank/DDBJ whole genome shotgun (WGS) entry which is preliminary data.</text>
</comment>
<dbReference type="EMBL" id="JAEFCI010004686">
    <property type="protein sequence ID" value="KAG5460804.1"/>
    <property type="molecule type" value="Genomic_DNA"/>
</dbReference>
<name>A0A8H7ZX22_9FUNG</name>
<feature type="region of interest" description="Disordered" evidence="1">
    <location>
        <begin position="103"/>
        <end position="229"/>
    </location>
</feature>
<evidence type="ECO:0000313" key="3">
    <source>
        <dbReference type="Proteomes" id="UP000673691"/>
    </source>
</evidence>
<evidence type="ECO:0000313" key="2">
    <source>
        <dbReference type="EMBL" id="KAG5460804.1"/>
    </source>
</evidence>